<keyword evidence="7" id="KW-0812">Transmembrane</keyword>
<gene>
    <name evidence="9" type="primary">prkC_36</name>
    <name evidence="9" type="ORF">TBK1r_69510</name>
</gene>
<dbReference type="InterPro" id="IPR000719">
    <property type="entry name" value="Prot_kinase_dom"/>
</dbReference>
<dbReference type="Gene3D" id="1.10.510.10">
    <property type="entry name" value="Transferase(Phosphotransferase) domain 1"/>
    <property type="match status" value="1"/>
</dbReference>
<dbReference type="GO" id="GO:0004674">
    <property type="term" value="F:protein serine/threonine kinase activity"/>
    <property type="evidence" value="ECO:0007669"/>
    <property type="project" value="UniProtKB-EC"/>
</dbReference>
<dbReference type="CDD" id="cd14014">
    <property type="entry name" value="STKc_PknB_like"/>
    <property type="match status" value="1"/>
</dbReference>
<dbReference type="SUPFAM" id="SSF56112">
    <property type="entry name" value="Protein kinase-like (PK-like)"/>
    <property type="match status" value="1"/>
</dbReference>
<evidence type="ECO:0000256" key="2">
    <source>
        <dbReference type="ARBA" id="ARBA00022741"/>
    </source>
</evidence>
<dbReference type="RefSeq" id="WP_145219866.1">
    <property type="nucleotide sequence ID" value="NZ_CP036432.1"/>
</dbReference>
<proteinExistence type="predicted"/>
<dbReference type="EMBL" id="CP036432">
    <property type="protein sequence ID" value="QDV87919.1"/>
    <property type="molecule type" value="Genomic_DNA"/>
</dbReference>
<dbReference type="InterPro" id="IPR011009">
    <property type="entry name" value="Kinase-like_dom_sf"/>
</dbReference>
<dbReference type="Pfam" id="PF00069">
    <property type="entry name" value="Pkinase"/>
    <property type="match status" value="1"/>
</dbReference>
<protein>
    <submittedName>
        <fullName evidence="9">Serine/threonine-protein kinase PrkC</fullName>
        <ecNumber evidence="9">2.7.11.1</ecNumber>
    </submittedName>
</protein>
<reference evidence="9 10" key="1">
    <citation type="submission" date="2019-02" db="EMBL/GenBank/DDBJ databases">
        <title>Deep-cultivation of Planctomycetes and their phenomic and genomic characterization uncovers novel biology.</title>
        <authorList>
            <person name="Wiegand S."/>
            <person name="Jogler M."/>
            <person name="Boedeker C."/>
            <person name="Pinto D."/>
            <person name="Vollmers J."/>
            <person name="Rivas-Marin E."/>
            <person name="Kohn T."/>
            <person name="Peeters S.H."/>
            <person name="Heuer A."/>
            <person name="Rast P."/>
            <person name="Oberbeckmann S."/>
            <person name="Bunk B."/>
            <person name="Jeske O."/>
            <person name="Meyerdierks A."/>
            <person name="Storesund J.E."/>
            <person name="Kallscheuer N."/>
            <person name="Luecker S."/>
            <person name="Lage O.M."/>
            <person name="Pohl T."/>
            <person name="Merkel B.J."/>
            <person name="Hornburger P."/>
            <person name="Mueller R.-W."/>
            <person name="Bruemmer F."/>
            <person name="Labrenz M."/>
            <person name="Spormann A.M."/>
            <person name="Op den Camp H."/>
            <person name="Overmann J."/>
            <person name="Amann R."/>
            <person name="Jetten M.S.M."/>
            <person name="Mascher T."/>
            <person name="Medema M.H."/>
            <person name="Devos D.P."/>
            <person name="Kaster A.-K."/>
            <person name="Ovreas L."/>
            <person name="Rohde M."/>
            <person name="Galperin M.Y."/>
            <person name="Jogler C."/>
        </authorList>
    </citation>
    <scope>NUCLEOTIDE SEQUENCE [LARGE SCALE GENOMIC DNA]</scope>
    <source>
        <strain evidence="9 10">TBK1r</strain>
    </source>
</reference>
<evidence type="ECO:0000259" key="8">
    <source>
        <dbReference type="PROSITE" id="PS50011"/>
    </source>
</evidence>
<feature type="binding site" evidence="5">
    <location>
        <position position="113"/>
    </location>
    <ligand>
        <name>ATP</name>
        <dbReference type="ChEBI" id="CHEBI:30616"/>
    </ligand>
</feature>
<name>A0ABX5Y105_9BACT</name>
<dbReference type="PROSITE" id="PS50011">
    <property type="entry name" value="PROTEIN_KINASE_DOM"/>
    <property type="match status" value="1"/>
</dbReference>
<evidence type="ECO:0000256" key="6">
    <source>
        <dbReference type="SAM" id="MobiDB-lite"/>
    </source>
</evidence>
<dbReference type="InterPro" id="IPR008271">
    <property type="entry name" value="Ser/Thr_kinase_AS"/>
</dbReference>
<dbReference type="PANTHER" id="PTHR43289">
    <property type="entry name" value="MITOGEN-ACTIVATED PROTEIN KINASE KINASE KINASE 20-RELATED"/>
    <property type="match status" value="1"/>
</dbReference>
<evidence type="ECO:0000256" key="1">
    <source>
        <dbReference type="ARBA" id="ARBA00022679"/>
    </source>
</evidence>
<keyword evidence="7" id="KW-0472">Membrane</keyword>
<evidence type="ECO:0000256" key="7">
    <source>
        <dbReference type="SAM" id="Phobius"/>
    </source>
</evidence>
<evidence type="ECO:0000313" key="9">
    <source>
        <dbReference type="EMBL" id="QDV87919.1"/>
    </source>
</evidence>
<keyword evidence="10" id="KW-1185">Reference proteome</keyword>
<accession>A0ABX5Y105</accession>
<feature type="region of interest" description="Disordered" evidence="6">
    <location>
        <begin position="427"/>
        <end position="450"/>
    </location>
</feature>
<feature type="transmembrane region" description="Helical" evidence="7">
    <location>
        <begin position="456"/>
        <end position="478"/>
    </location>
</feature>
<feature type="domain" description="Protein kinase" evidence="8">
    <location>
        <begin position="84"/>
        <end position="342"/>
    </location>
</feature>
<dbReference type="SMART" id="SM00220">
    <property type="entry name" value="S_TKc"/>
    <property type="match status" value="1"/>
</dbReference>
<evidence type="ECO:0000256" key="4">
    <source>
        <dbReference type="ARBA" id="ARBA00022840"/>
    </source>
</evidence>
<dbReference type="PANTHER" id="PTHR43289:SF6">
    <property type="entry name" value="SERINE_THREONINE-PROTEIN KINASE NEKL-3"/>
    <property type="match status" value="1"/>
</dbReference>
<dbReference type="PROSITE" id="PS00107">
    <property type="entry name" value="PROTEIN_KINASE_ATP"/>
    <property type="match status" value="1"/>
</dbReference>
<organism evidence="9 10">
    <name type="scientific">Stieleria magnilauensis</name>
    <dbReference type="NCBI Taxonomy" id="2527963"/>
    <lineage>
        <taxon>Bacteria</taxon>
        <taxon>Pseudomonadati</taxon>
        <taxon>Planctomycetota</taxon>
        <taxon>Planctomycetia</taxon>
        <taxon>Pirellulales</taxon>
        <taxon>Pirellulaceae</taxon>
        <taxon>Stieleria</taxon>
    </lineage>
</organism>
<keyword evidence="4 5" id="KW-0067">ATP-binding</keyword>
<keyword evidence="2 5" id="KW-0547">Nucleotide-binding</keyword>
<dbReference type="EC" id="2.7.11.1" evidence="9"/>
<keyword evidence="3 9" id="KW-0418">Kinase</keyword>
<dbReference type="Proteomes" id="UP000318081">
    <property type="component" value="Chromosome"/>
</dbReference>
<keyword evidence="1 9" id="KW-0808">Transferase</keyword>
<evidence type="ECO:0000256" key="3">
    <source>
        <dbReference type="ARBA" id="ARBA00022777"/>
    </source>
</evidence>
<keyword evidence="7" id="KW-1133">Transmembrane helix</keyword>
<dbReference type="Gene3D" id="3.30.200.20">
    <property type="entry name" value="Phosphorylase Kinase, domain 1"/>
    <property type="match status" value="1"/>
</dbReference>
<evidence type="ECO:0000313" key="10">
    <source>
        <dbReference type="Proteomes" id="UP000318081"/>
    </source>
</evidence>
<sequence length="505" mass="54041">MSVETIAAEPVLDQATRDFVRRSMQAGLVELADVKKVVVSLMTEDVVFTPDRLAQGLVGADLLTPWQARKLLAGKARGFHLGNYRLLRPLGRGGMGVVFLARHAVMNRLMALKILPAEASKDSRRIERFKEEARASAKLEHPNIVQAFDFSESDGKLFIVMEYIEGVDLHRAVARDGVMSPTEALDAMIQTTDALAHAHQRGIVHRDIKPSNLLLRNDGVIKVSDMGLARIGYTAGTDAPNRLTGTADFIAPEQAIDSQSVDARADIYSLGCTWYFLLVGKPPFPGTSVAQRLAKHQTAKVPLVSDTRSDCPPAISLLIQRMMSKRPVDRPASAAELLTQLRRIAGSKLAGRELANRPRSAQLAITSDDSSSFASLDDSGPLGEASQGAMAEIAEIAEIDFGSLPPIDLAALSPVALSPAAVPVSPLATSQTAAGAPRKSTKKRGSANETDASQSVLLGVGLALSIVALLAVVGVTFYQMTKDEKAVTRLKTMEDGKGNVIVIED</sequence>
<evidence type="ECO:0000256" key="5">
    <source>
        <dbReference type="PROSITE-ProRule" id="PRU10141"/>
    </source>
</evidence>
<dbReference type="PROSITE" id="PS00108">
    <property type="entry name" value="PROTEIN_KINASE_ST"/>
    <property type="match status" value="1"/>
</dbReference>
<dbReference type="InterPro" id="IPR017441">
    <property type="entry name" value="Protein_kinase_ATP_BS"/>
</dbReference>